<dbReference type="GO" id="GO:0005549">
    <property type="term" value="F:odorant binding"/>
    <property type="evidence" value="ECO:0007669"/>
    <property type="project" value="InterPro"/>
</dbReference>
<dbReference type="SMART" id="SM00708">
    <property type="entry name" value="PhBP"/>
    <property type="match status" value="1"/>
</dbReference>
<keyword evidence="1" id="KW-0732">Signal</keyword>
<reference evidence="2 3" key="1">
    <citation type="submission" date="2023-11" db="EMBL/GenBank/DDBJ databases">
        <authorList>
            <person name="Hedman E."/>
            <person name="Englund M."/>
            <person name="Stromberg M."/>
            <person name="Nyberg Akerstrom W."/>
            <person name="Nylinder S."/>
            <person name="Jareborg N."/>
            <person name="Kallberg Y."/>
            <person name="Kronander E."/>
        </authorList>
    </citation>
    <scope>NUCLEOTIDE SEQUENCE [LARGE SCALE GENOMIC DNA]</scope>
</reference>
<feature type="signal peptide" evidence="1">
    <location>
        <begin position="1"/>
        <end position="23"/>
    </location>
</feature>
<proteinExistence type="predicted"/>
<dbReference type="CDD" id="cd23992">
    <property type="entry name" value="PBP_GOBP"/>
    <property type="match status" value="1"/>
</dbReference>
<evidence type="ECO:0000313" key="2">
    <source>
        <dbReference type="EMBL" id="CAK1582861.1"/>
    </source>
</evidence>
<dbReference type="InterPro" id="IPR036728">
    <property type="entry name" value="PBP_GOBP_sf"/>
</dbReference>
<protein>
    <submittedName>
        <fullName evidence="2">Uncharacterized protein</fullName>
    </submittedName>
</protein>
<dbReference type="AlphaFoldDB" id="A0AAV1KIH5"/>
<dbReference type="Pfam" id="PF01395">
    <property type="entry name" value="PBP_GOBP"/>
    <property type="match status" value="1"/>
</dbReference>
<accession>A0AAV1KIH5</accession>
<dbReference type="EMBL" id="CAVLGL010000046">
    <property type="protein sequence ID" value="CAK1582861.1"/>
    <property type="molecule type" value="Genomic_DNA"/>
</dbReference>
<comment type="caution">
    <text evidence="2">The sequence shown here is derived from an EMBL/GenBank/DDBJ whole genome shotgun (WGS) entry which is preliminary data.</text>
</comment>
<dbReference type="Gene3D" id="1.10.238.20">
    <property type="entry name" value="Pheromone/general odorant binding protein domain"/>
    <property type="match status" value="1"/>
</dbReference>
<feature type="chain" id="PRO_5043998941" evidence="1">
    <location>
        <begin position="24"/>
        <end position="151"/>
    </location>
</feature>
<evidence type="ECO:0000313" key="3">
    <source>
        <dbReference type="Proteomes" id="UP001314205"/>
    </source>
</evidence>
<organism evidence="2 3">
    <name type="scientific">Parnassius mnemosyne</name>
    <name type="common">clouded apollo</name>
    <dbReference type="NCBI Taxonomy" id="213953"/>
    <lineage>
        <taxon>Eukaryota</taxon>
        <taxon>Metazoa</taxon>
        <taxon>Ecdysozoa</taxon>
        <taxon>Arthropoda</taxon>
        <taxon>Hexapoda</taxon>
        <taxon>Insecta</taxon>
        <taxon>Pterygota</taxon>
        <taxon>Neoptera</taxon>
        <taxon>Endopterygota</taxon>
        <taxon>Lepidoptera</taxon>
        <taxon>Glossata</taxon>
        <taxon>Ditrysia</taxon>
        <taxon>Papilionoidea</taxon>
        <taxon>Papilionidae</taxon>
        <taxon>Parnassiinae</taxon>
        <taxon>Parnassini</taxon>
        <taxon>Parnassius</taxon>
        <taxon>Driopa</taxon>
    </lineage>
</organism>
<evidence type="ECO:0000256" key="1">
    <source>
        <dbReference type="SAM" id="SignalP"/>
    </source>
</evidence>
<gene>
    <name evidence="2" type="ORF">PARMNEM_LOCUS4342</name>
</gene>
<name>A0AAV1KIH5_9NEOP</name>
<sequence length="151" mass="16589">MSSLHYFFLFTGIIAASLRNVRALTAEEISAVEDAVHPFAIECGKEFGVTEEQLKKARESGDTSSLDPCLIACFGKKMGLINDKGMFDAEKATEMTKQFIADEEAQKIIMEIVNKCSSVNEQSVGDDQGCERAVLLTECFKPLKDQLAALQ</sequence>
<dbReference type="Proteomes" id="UP001314205">
    <property type="component" value="Unassembled WGS sequence"/>
</dbReference>
<keyword evidence="3" id="KW-1185">Reference proteome</keyword>
<dbReference type="SUPFAM" id="SSF47565">
    <property type="entry name" value="Insect pheromone/odorant-binding proteins"/>
    <property type="match status" value="1"/>
</dbReference>
<dbReference type="InterPro" id="IPR006170">
    <property type="entry name" value="PBP/GOBP"/>
</dbReference>